<reference evidence="5 6" key="1">
    <citation type="submission" date="2019-06" db="EMBL/GenBank/DDBJ databases">
        <authorList>
            <person name="Li J."/>
        </authorList>
    </citation>
    <scope>NUCLEOTIDE SEQUENCE [LARGE SCALE GENOMIC DNA]</scope>
    <source>
        <strain evidence="5 6">CGMCC 1.8012</strain>
    </source>
</reference>
<dbReference type="SMART" id="SM00342">
    <property type="entry name" value="HTH_ARAC"/>
    <property type="match status" value="1"/>
</dbReference>
<dbReference type="InterPro" id="IPR018060">
    <property type="entry name" value="HTH_AraC"/>
</dbReference>
<organism evidence="5 6">
    <name type="scientific">Paracoccus haeundaensis</name>
    <dbReference type="NCBI Taxonomy" id="225362"/>
    <lineage>
        <taxon>Bacteria</taxon>
        <taxon>Pseudomonadati</taxon>
        <taxon>Pseudomonadota</taxon>
        <taxon>Alphaproteobacteria</taxon>
        <taxon>Rhodobacterales</taxon>
        <taxon>Paracoccaceae</taxon>
        <taxon>Paracoccus</taxon>
    </lineage>
</organism>
<sequence>MSKLRNLPCRGMPRCRSSFETVRFGYSLLQRGRAGRWNVAETAMQRFVLRGPQEAIEPRLFDRTESFRFLDKAGCLDIASLRLPDSPLGLARVRSTGHEILLEEPDRISVILPWSGTVTSEVDGDVFRTGAHGVLVFDPNRRRTTVQRASPAAPYIADLLTFPKADLQETCRRNDLPLMLNHHLLVPNLPAVGHLRRLISATLTQFEHDPEQHAAVRTLSHVTASLADALTEIAAALAPPTDSSASAGQRRVRLALEVMEALHPEPVSISDICSRLDCSARSLQLAFLEYGLPSPHDVLTHIRLDRARSYLLEGTMNVTQAATEAGFVHMSRFSGLYMRAFGEYPIRTLGSRRSEH</sequence>
<dbReference type="AlphaFoldDB" id="A0A5C4R1W5"/>
<proteinExistence type="predicted"/>
<keyword evidence="2" id="KW-0238">DNA-binding</keyword>
<name>A0A5C4R1W5_9RHOB</name>
<dbReference type="InterPro" id="IPR035418">
    <property type="entry name" value="AraC-bd_2"/>
</dbReference>
<evidence type="ECO:0000256" key="1">
    <source>
        <dbReference type="ARBA" id="ARBA00023015"/>
    </source>
</evidence>
<accession>A0A5C4R1W5</accession>
<keyword evidence="6" id="KW-1185">Reference proteome</keyword>
<evidence type="ECO:0000259" key="4">
    <source>
        <dbReference type="PROSITE" id="PS01124"/>
    </source>
</evidence>
<keyword evidence="3" id="KW-0804">Transcription</keyword>
<dbReference type="PANTHER" id="PTHR46796:SF12">
    <property type="entry name" value="HTH-TYPE DNA-BINDING TRANSCRIPTIONAL ACTIVATOR EUTR"/>
    <property type="match status" value="1"/>
</dbReference>
<dbReference type="Pfam" id="PF12833">
    <property type="entry name" value="HTH_18"/>
    <property type="match status" value="1"/>
</dbReference>
<dbReference type="PROSITE" id="PS01124">
    <property type="entry name" value="HTH_ARAC_FAMILY_2"/>
    <property type="match status" value="1"/>
</dbReference>
<evidence type="ECO:0000313" key="5">
    <source>
        <dbReference type="EMBL" id="TNH37950.1"/>
    </source>
</evidence>
<dbReference type="SUPFAM" id="SSF46689">
    <property type="entry name" value="Homeodomain-like"/>
    <property type="match status" value="1"/>
</dbReference>
<feature type="domain" description="HTH araC/xylS-type" evidence="4">
    <location>
        <begin position="253"/>
        <end position="351"/>
    </location>
</feature>
<protein>
    <submittedName>
        <fullName evidence="5">Helix-turn-helix transcriptional regulator</fullName>
    </submittedName>
</protein>
<dbReference type="PANTHER" id="PTHR46796">
    <property type="entry name" value="HTH-TYPE TRANSCRIPTIONAL ACTIVATOR RHAS-RELATED"/>
    <property type="match status" value="1"/>
</dbReference>
<dbReference type="EMBL" id="VDDC01000042">
    <property type="protein sequence ID" value="TNH37950.1"/>
    <property type="molecule type" value="Genomic_DNA"/>
</dbReference>
<keyword evidence="1" id="KW-0805">Transcription regulation</keyword>
<comment type="caution">
    <text evidence="5">The sequence shown here is derived from an EMBL/GenBank/DDBJ whole genome shotgun (WGS) entry which is preliminary data.</text>
</comment>
<dbReference type="Pfam" id="PF14525">
    <property type="entry name" value="AraC_binding_2"/>
    <property type="match status" value="1"/>
</dbReference>
<gene>
    <name evidence="5" type="ORF">FHD67_17365</name>
</gene>
<dbReference type="GO" id="GO:0003700">
    <property type="term" value="F:DNA-binding transcription factor activity"/>
    <property type="evidence" value="ECO:0007669"/>
    <property type="project" value="InterPro"/>
</dbReference>
<dbReference type="Gene3D" id="1.10.10.60">
    <property type="entry name" value="Homeodomain-like"/>
    <property type="match status" value="1"/>
</dbReference>
<evidence type="ECO:0000256" key="3">
    <source>
        <dbReference type="ARBA" id="ARBA00023163"/>
    </source>
</evidence>
<dbReference type="InterPro" id="IPR050204">
    <property type="entry name" value="AraC_XylS_family_regulators"/>
</dbReference>
<dbReference type="InterPro" id="IPR009057">
    <property type="entry name" value="Homeodomain-like_sf"/>
</dbReference>
<evidence type="ECO:0000313" key="6">
    <source>
        <dbReference type="Proteomes" id="UP000304880"/>
    </source>
</evidence>
<dbReference type="Proteomes" id="UP000304880">
    <property type="component" value="Unassembled WGS sequence"/>
</dbReference>
<evidence type="ECO:0000256" key="2">
    <source>
        <dbReference type="ARBA" id="ARBA00023125"/>
    </source>
</evidence>
<dbReference type="GO" id="GO:0043565">
    <property type="term" value="F:sequence-specific DNA binding"/>
    <property type="evidence" value="ECO:0007669"/>
    <property type="project" value="InterPro"/>
</dbReference>